<dbReference type="EMBL" id="BKCJ010001865">
    <property type="protein sequence ID" value="GEU44574.1"/>
    <property type="molecule type" value="Genomic_DNA"/>
</dbReference>
<evidence type="ECO:0000313" key="1">
    <source>
        <dbReference type="EMBL" id="GEU44574.1"/>
    </source>
</evidence>
<gene>
    <name evidence="1" type="ORF">Tci_016552</name>
</gene>
<accession>A0A6L2K9L3</accession>
<proteinExistence type="predicted"/>
<name>A0A6L2K9L3_TANCI</name>
<reference evidence="1" key="1">
    <citation type="journal article" date="2019" name="Sci. Rep.">
        <title>Draft genome of Tanacetum cinerariifolium, the natural source of mosquito coil.</title>
        <authorList>
            <person name="Yamashiro T."/>
            <person name="Shiraishi A."/>
            <person name="Satake H."/>
            <person name="Nakayama K."/>
        </authorList>
    </citation>
    <scope>NUCLEOTIDE SEQUENCE</scope>
</reference>
<dbReference type="AlphaFoldDB" id="A0A6L2K9L3"/>
<organism evidence="1">
    <name type="scientific">Tanacetum cinerariifolium</name>
    <name type="common">Dalmatian daisy</name>
    <name type="synonym">Chrysanthemum cinerariifolium</name>
    <dbReference type="NCBI Taxonomy" id="118510"/>
    <lineage>
        <taxon>Eukaryota</taxon>
        <taxon>Viridiplantae</taxon>
        <taxon>Streptophyta</taxon>
        <taxon>Embryophyta</taxon>
        <taxon>Tracheophyta</taxon>
        <taxon>Spermatophyta</taxon>
        <taxon>Magnoliopsida</taxon>
        <taxon>eudicotyledons</taxon>
        <taxon>Gunneridae</taxon>
        <taxon>Pentapetalae</taxon>
        <taxon>asterids</taxon>
        <taxon>campanulids</taxon>
        <taxon>Asterales</taxon>
        <taxon>Asteraceae</taxon>
        <taxon>Asteroideae</taxon>
        <taxon>Anthemideae</taxon>
        <taxon>Anthemidinae</taxon>
        <taxon>Tanacetum</taxon>
    </lineage>
</organism>
<protein>
    <recommendedName>
        <fullName evidence="2">Reverse transcriptase domain-containing protein</fullName>
    </recommendedName>
</protein>
<sequence>MSIQNIEDLKQQYLDEMKSLINLEYRNEIKINELKKKFNGMNIEINKNKKLQQLEQVANLSTYPSQQFNSFCYDDDDDEDNTIAITPDFLITDSLSMGDEHLSTISKMKSNELIKSSVENLVLIPSEFEDEYECDVPDCDDSQTTNFSMFSNPLFDDSTSSDDESSHEEVIYEMGYKAYSNPLFDLDEEIIFSEFNLIYNDDLDSTPKNDHVDTKSYLLKSLLNRDTLMASSPKFDSLLEEFFGELAHTDLIPSGINEANCDPKEDIHLVERLLYDNSSPRPSEEFNFKNSNAIIESFSPSPIPIEDSDPFMEEIDLFLASDGSIPPGIDSDYSDSEGDNLFPERLLHDDPIPPRDTLDFSNVVRVFLPFFTYPVNSSFLLSFGSEDTIFDPGISNYHFSSLEPGVSYRSGTFMKFNVYPNHLNESPMEILCSTCFPMDQ</sequence>
<comment type="caution">
    <text evidence="1">The sequence shown here is derived from an EMBL/GenBank/DDBJ whole genome shotgun (WGS) entry which is preliminary data.</text>
</comment>
<evidence type="ECO:0008006" key="2">
    <source>
        <dbReference type="Google" id="ProtNLM"/>
    </source>
</evidence>